<dbReference type="EMBL" id="FOGG01000007">
    <property type="protein sequence ID" value="SER32364.1"/>
    <property type="molecule type" value="Genomic_DNA"/>
</dbReference>
<keyword evidence="2" id="KW-1185">Reference proteome</keyword>
<dbReference type="PANTHER" id="PTHR48098">
    <property type="entry name" value="ENTEROCHELIN ESTERASE-RELATED"/>
    <property type="match status" value="1"/>
</dbReference>
<dbReference type="AlphaFoldDB" id="A0A1H9N8V6"/>
<name>A0A1H9N8V6_9SPHI</name>
<organism evidence="1 2">
    <name type="scientific">Pedobacter rhizosphaerae</name>
    <dbReference type="NCBI Taxonomy" id="390241"/>
    <lineage>
        <taxon>Bacteria</taxon>
        <taxon>Pseudomonadati</taxon>
        <taxon>Bacteroidota</taxon>
        <taxon>Sphingobacteriia</taxon>
        <taxon>Sphingobacteriales</taxon>
        <taxon>Sphingobacteriaceae</taxon>
        <taxon>Pedobacter</taxon>
    </lineage>
</organism>
<gene>
    <name evidence="1" type="ORF">SAMN04488023_107108</name>
</gene>
<dbReference type="InterPro" id="IPR050583">
    <property type="entry name" value="Mycobacterial_A85_antigen"/>
</dbReference>
<dbReference type="Pfam" id="PF00756">
    <property type="entry name" value="Esterase"/>
    <property type="match status" value="1"/>
</dbReference>
<dbReference type="SUPFAM" id="SSF53474">
    <property type="entry name" value="alpha/beta-Hydrolases"/>
    <property type="match status" value="1"/>
</dbReference>
<dbReference type="Proteomes" id="UP000199572">
    <property type="component" value="Unassembled WGS sequence"/>
</dbReference>
<keyword evidence="1" id="KW-0378">Hydrolase</keyword>
<evidence type="ECO:0000313" key="1">
    <source>
        <dbReference type="EMBL" id="SER32364.1"/>
    </source>
</evidence>
<dbReference type="InterPro" id="IPR029058">
    <property type="entry name" value="AB_hydrolase_fold"/>
</dbReference>
<protein>
    <submittedName>
        <fullName evidence="1">Predicted hydrolase of the alpha/beta superfamily</fullName>
    </submittedName>
</protein>
<accession>A0A1H9N8V6</accession>
<evidence type="ECO:0000313" key="2">
    <source>
        <dbReference type="Proteomes" id="UP000199572"/>
    </source>
</evidence>
<dbReference type="InterPro" id="IPR000801">
    <property type="entry name" value="Esterase-like"/>
</dbReference>
<dbReference type="PANTHER" id="PTHR48098:SF6">
    <property type="entry name" value="FERRI-BACILLIBACTIN ESTERASE BESA"/>
    <property type="match status" value="1"/>
</dbReference>
<dbReference type="Gene3D" id="3.40.50.1820">
    <property type="entry name" value="alpha/beta hydrolase"/>
    <property type="match status" value="1"/>
</dbReference>
<dbReference type="OrthoDB" id="9803578at2"/>
<sequence length="254" mass="29509">MPEKYQYGDHVHLLSDAFYMPQLNRYRKIQIYLPKGYNKSEKRYPVIYMQDGQQVFHTQPPRNNEWAVDKLVDELIRSGSEERIVVGIYHNEEKRFNEYSPFNGEHGQAEGTAYAAFIAETLKPFVDENYRTLTDSQNTAIAGGSLGGLISLYTIASYPEVFGSAGIFSPSLWYAPEIFQYIAERRADLQQHQIYFVVGGKEGETMINEVLRMYQLINPDHSNPNILVSNPADGRHKEWFWHREFAAFYQFINK</sequence>
<dbReference type="STRING" id="390241.SAMN04488023_107108"/>
<dbReference type="RefSeq" id="WP_090883146.1">
    <property type="nucleotide sequence ID" value="NZ_FOGG01000007.1"/>
</dbReference>
<proteinExistence type="predicted"/>
<dbReference type="GO" id="GO:0016787">
    <property type="term" value="F:hydrolase activity"/>
    <property type="evidence" value="ECO:0007669"/>
    <property type="project" value="UniProtKB-KW"/>
</dbReference>
<reference evidence="2" key="1">
    <citation type="submission" date="2016-10" db="EMBL/GenBank/DDBJ databases">
        <authorList>
            <person name="Varghese N."/>
            <person name="Submissions S."/>
        </authorList>
    </citation>
    <scope>NUCLEOTIDE SEQUENCE [LARGE SCALE GENOMIC DNA]</scope>
    <source>
        <strain evidence="2">DSM 18610</strain>
    </source>
</reference>